<name>A0AAD2GZL5_9AGAR</name>
<organism evidence="2 3">
    <name type="scientific">Mycena citricolor</name>
    <dbReference type="NCBI Taxonomy" id="2018698"/>
    <lineage>
        <taxon>Eukaryota</taxon>
        <taxon>Fungi</taxon>
        <taxon>Dikarya</taxon>
        <taxon>Basidiomycota</taxon>
        <taxon>Agaricomycotina</taxon>
        <taxon>Agaricomycetes</taxon>
        <taxon>Agaricomycetidae</taxon>
        <taxon>Agaricales</taxon>
        <taxon>Marasmiineae</taxon>
        <taxon>Mycenaceae</taxon>
        <taxon>Mycena</taxon>
    </lineage>
</organism>
<dbReference type="EMBL" id="CAVNYO010000108">
    <property type="protein sequence ID" value="CAK5266182.1"/>
    <property type="molecule type" value="Genomic_DNA"/>
</dbReference>
<keyword evidence="3" id="KW-1185">Reference proteome</keyword>
<sequence length="40" mass="4302">MIPFPSLSCQSPSSFGPDSTTAFQGQSSKHNMANCVKRQV</sequence>
<comment type="caution">
    <text evidence="2">The sequence shown here is derived from an EMBL/GenBank/DDBJ whole genome shotgun (WGS) entry which is preliminary data.</text>
</comment>
<evidence type="ECO:0000313" key="3">
    <source>
        <dbReference type="Proteomes" id="UP001295794"/>
    </source>
</evidence>
<evidence type="ECO:0000313" key="2">
    <source>
        <dbReference type="EMBL" id="CAK5266182.1"/>
    </source>
</evidence>
<dbReference type="Proteomes" id="UP001295794">
    <property type="component" value="Unassembled WGS sequence"/>
</dbReference>
<reference evidence="2" key="1">
    <citation type="submission" date="2023-11" db="EMBL/GenBank/DDBJ databases">
        <authorList>
            <person name="De Vega J J."/>
            <person name="De Vega J J."/>
        </authorList>
    </citation>
    <scope>NUCLEOTIDE SEQUENCE</scope>
</reference>
<evidence type="ECO:0000256" key="1">
    <source>
        <dbReference type="SAM" id="MobiDB-lite"/>
    </source>
</evidence>
<dbReference type="AlphaFoldDB" id="A0AAD2GZL5"/>
<protein>
    <submittedName>
        <fullName evidence="2">Uncharacterized protein</fullName>
    </submittedName>
</protein>
<proteinExistence type="predicted"/>
<feature type="non-terminal residue" evidence="2">
    <location>
        <position position="40"/>
    </location>
</feature>
<gene>
    <name evidence="2" type="ORF">MYCIT1_LOCUS7772</name>
</gene>
<feature type="region of interest" description="Disordered" evidence="1">
    <location>
        <begin position="1"/>
        <end position="40"/>
    </location>
</feature>
<feature type="compositionally biased region" description="Polar residues" evidence="1">
    <location>
        <begin position="7"/>
        <end position="31"/>
    </location>
</feature>
<accession>A0AAD2GZL5</accession>